<sequence>MARDIGAEGFARDSDAEKLNHELGCDIVGLIALKVRLGLRAATLLCAPGCYFNEARPDVREQIDRLSRARRVQGRRTVIVPKHAVLGRIPFDLTGAIEGPVGQDRRGLTRLLSATGRRVRGAADPRGADLARGGAPNPWSERRSPRPPQA</sequence>
<evidence type="ECO:0000313" key="2">
    <source>
        <dbReference type="EMBL" id="QZN99135.1"/>
    </source>
</evidence>
<feature type="region of interest" description="Disordered" evidence="1">
    <location>
        <begin position="118"/>
        <end position="150"/>
    </location>
</feature>
<keyword evidence="3" id="KW-1185">Reference proteome</keyword>
<accession>A0A9E6RDK7</accession>
<organism evidence="2 3">
    <name type="scientific">Chenggangzhangella methanolivorans</name>
    <dbReference type="NCBI Taxonomy" id="1437009"/>
    <lineage>
        <taxon>Bacteria</taxon>
        <taxon>Pseudomonadati</taxon>
        <taxon>Pseudomonadota</taxon>
        <taxon>Alphaproteobacteria</taxon>
        <taxon>Hyphomicrobiales</taxon>
        <taxon>Methylopilaceae</taxon>
        <taxon>Chenggangzhangella</taxon>
    </lineage>
</organism>
<name>A0A9E6RDK7_9HYPH</name>
<evidence type="ECO:0000256" key="1">
    <source>
        <dbReference type="SAM" id="MobiDB-lite"/>
    </source>
</evidence>
<gene>
    <name evidence="2" type="ORF">K6K41_20165</name>
</gene>
<dbReference type="EMBL" id="CP081869">
    <property type="protein sequence ID" value="QZN99135.1"/>
    <property type="molecule type" value="Genomic_DNA"/>
</dbReference>
<protein>
    <submittedName>
        <fullName evidence="2">Uncharacterized protein</fullName>
    </submittedName>
</protein>
<dbReference type="KEGG" id="cmet:K6K41_20165"/>
<reference evidence="2" key="1">
    <citation type="submission" date="2021-08" db="EMBL/GenBank/DDBJ databases">
        <authorList>
            <person name="Zhang H."/>
            <person name="Xu M."/>
            <person name="Yu Z."/>
            <person name="Yang L."/>
            <person name="Cai Y."/>
        </authorList>
    </citation>
    <scope>NUCLEOTIDE SEQUENCE</scope>
    <source>
        <strain evidence="2">CHL1</strain>
    </source>
</reference>
<evidence type="ECO:0000313" key="3">
    <source>
        <dbReference type="Proteomes" id="UP000825701"/>
    </source>
</evidence>
<dbReference type="RefSeq" id="WP_261402168.1">
    <property type="nucleotide sequence ID" value="NZ_CP081869.1"/>
</dbReference>
<dbReference type="Proteomes" id="UP000825701">
    <property type="component" value="Chromosome"/>
</dbReference>
<dbReference type="AlphaFoldDB" id="A0A9E6RDK7"/>
<proteinExistence type="predicted"/>